<evidence type="ECO:0000256" key="1">
    <source>
        <dbReference type="SAM" id="MobiDB-lite"/>
    </source>
</evidence>
<reference evidence="2 3" key="1">
    <citation type="submission" date="2023-08" db="EMBL/GenBank/DDBJ databases">
        <title>Black Yeasts Isolated from many extreme environments.</title>
        <authorList>
            <person name="Coleine C."/>
            <person name="Stajich J.E."/>
            <person name="Selbmann L."/>
        </authorList>
    </citation>
    <scope>NUCLEOTIDE SEQUENCE [LARGE SCALE GENOMIC DNA]</scope>
    <source>
        <strain evidence="2 3">CCFEE 5910</strain>
    </source>
</reference>
<name>A0AAN7STR9_9EURO</name>
<protein>
    <submittedName>
        <fullName evidence="2">Uncharacterized protein</fullName>
    </submittedName>
</protein>
<sequence length="501" mass="56857">MPNGLEERELWTTISNGHFWSVDEEILVQQIYAAFRPETNRLRSACAIERNTPPVLDGNLPRTPSEILFDGENYDEVNRTYVGILALRWTWNDDYERFTRGQVEKLKLTRKSFRWLHDYFRNILRTPMDLLTIVLAMVVNDLGKDHSLINDLHKLTGTTLVGRNHDTILLEAAHAGIIPSLRYLDGEHRQDFMLGLELGSELNAGQLAQAENVPVNLEGLLTMQGHERAFNLKFIEQILDVAGAAGHVYADGIKNLIEPVFQAFKTVHEVSLCIIRKDCNLRQGYDQVLSKRAALLHDEGFKLLSVAKEDERALLRLLTMGRAATLETAKLLQAAFDDVDPYHRQLLIEGLNIDAIEDNETAVIPYYMPAMIAETIRSTRGSGKEQEALTSLMRYLSKALKYEDVENANTWSPLSPTRESSATWPLTLPLPKLSIHIPAPTDTRRRQTREGRVIERNMSSARETISSPRFKEDPSVLDGLPPPEGHLLSRRRTSHSRLSRL</sequence>
<dbReference type="InterPro" id="IPR049232">
    <property type="entry name" value="DUF6829"/>
</dbReference>
<gene>
    <name evidence="2" type="ORF">LTR05_008036</name>
</gene>
<evidence type="ECO:0000313" key="3">
    <source>
        <dbReference type="Proteomes" id="UP001309876"/>
    </source>
</evidence>
<feature type="region of interest" description="Disordered" evidence="1">
    <location>
        <begin position="441"/>
        <end position="501"/>
    </location>
</feature>
<evidence type="ECO:0000313" key="2">
    <source>
        <dbReference type="EMBL" id="KAK5081242.1"/>
    </source>
</evidence>
<feature type="compositionally biased region" description="Polar residues" evidence="1">
    <location>
        <begin position="457"/>
        <end position="467"/>
    </location>
</feature>
<dbReference type="Pfam" id="PF20717">
    <property type="entry name" value="DUF6829"/>
    <property type="match status" value="1"/>
</dbReference>
<keyword evidence="3" id="KW-1185">Reference proteome</keyword>
<accession>A0AAN7STR9</accession>
<feature type="compositionally biased region" description="Basic and acidic residues" evidence="1">
    <location>
        <begin position="442"/>
        <end position="455"/>
    </location>
</feature>
<proteinExistence type="predicted"/>
<dbReference type="AlphaFoldDB" id="A0AAN7STR9"/>
<comment type="caution">
    <text evidence="2">The sequence shown here is derived from an EMBL/GenBank/DDBJ whole genome shotgun (WGS) entry which is preliminary data.</text>
</comment>
<dbReference type="Proteomes" id="UP001309876">
    <property type="component" value="Unassembled WGS sequence"/>
</dbReference>
<feature type="compositionally biased region" description="Basic residues" evidence="1">
    <location>
        <begin position="488"/>
        <end position="501"/>
    </location>
</feature>
<dbReference type="EMBL" id="JAVRRJ010000010">
    <property type="protein sequence ID" value="KAK5081242.1"/>
    <property type="molecule type" value="Genomic_DNA"/>
</dbReference>
<organism evidence="2 3">
    <name type="scientific">Lithohypha guttulata</name>
    <dbReference type="NCBI Taxonomy" id="1690604"/>
    <lineage>
        <taxon>Eukaryota</taxon>
        <taxon>Fungi</taxon>
        <taxon>Dikarya</taxon>
        <taxon>Ascomycota</taxon>
        <taxon>Pezizomycotina</taxon>
        <taxon>Eurotiomycetes</taxon>
        <taxon>Chaetothyriomycetidae</taxon>
        <taxon>Chaetothyriales</taxon>
        <taxon>Trichomeriaceae</taxon>
        <taxon>Lithohypha</taxon>
    </lineage>
</organism>